<evidence type="ECO:0000256" key="1">
    <source>
        <dbReference type="SAM" id="MobiDB-lite"/>
    </source>
</evidence>
<dbReference type="SUPFAM" id="SSF57414">
    <property type="entry name" value="Hairpin loop containing domain-like"/>
    <property type="match status" value="1"/>
</dbReference>
<dbReference type="SMART" id="SM00473">
    <property type="entry name" value="PAN_AP"/>
    <property type="match status" value="1"/>
</dbReference>
<comment type="caution">
    <text evidence="4">The sequence shown here is derived from an EMBL/GenBank/DDBJ whole genome shotgun (WGS) entry which is preliminary data.</text>
</comment>
<evidence type="ECO:0000256" key="2">
    <source>
        <dbReference type="SAM" id="SignalP"/>
    </source>
</evidence>
<accession>A0A9Q1H8V7</accession>
<dbReference type="EMBL" id="JAIZAY010000008">
    <property type="protein sequence ID" value="KAJ8036853.1"/>
    <property type="molecule type" value="Genomic_DNA"/>
</dbReference>
<name>A0A9Q1H8V7_HOLLE</name>
<dbReference type="Pfam" id="PF00024">
    <property type="entry name" value="PAN_1"/>
    <property type="match status" value="1"/>
</dbReference>
<feature type="compositionally biased region" description="Polar residues" evidence="1">
    <location>
        <begin position="293"/>
        <end position="305"/>
    </location>
</feature>
<feature type="signal peptide" evidence="2">
    <location>
        <begin position="1"/>
        <end position="22"/>
    </location>
</feature>
<reference evidence="4" key="1">
    <citation type="submission" date="2021-10" db="EMBL/GenBank/DDBJ databases">
        <title>Tropical sea cucumber genome reveals ecological adaptation and Cuvierian tubules defense mechanism.</title>
        <authorList>
            <person name="Chen T."/>
        </authorList>
    </citation>
    <scope>NUCLEOTIDE SEQUENCE</scope>
    <source>
        <strain evidence="4">Nanhai2018</strain>
        <tissue evidence="4">Muscle</tissue>
    </source>
</reference>
<protein>
    <recommendedName>
        <fullName evidence="3">Apple domain-containing protein</fullName>
    </recommendedName>
</protein>
<sequence length="574" mass="63901">MGATDVTFTALLLVSISRIGFSQLVADVSLSRQQRPSDQDKIPATEATLQKMYITSKELTSLDGRSGIEIDNALTTKESKMMDDLYHVTTQTVDDIHTKEEIVPSYNDGDTFDRQLKPSEKLYQTTTNSLNDFRRKQEITEREAFTTKSIISTNGVPITKNIGMKEDVRRNRSTTITADSITATTETSRIVNSEMTHRSTTKSDDSVRVTTSNLKQTEQKYKSTTDKNQLVVTTIMTTPTTEVKQPVNLTPWWARFIGENISTSHTTIHIESKDYSTSMAKFIEDSTRRKTTPIPQTSSVSTSHLPLTATDPRKQTSAQKIDERQSAVRMKSTQNGQTSAVTTVKQVNVRSSPGTVRMTTSPPTSSMSSYLPLTTTDPAKQTKAQQIDDSRPPVTSKNIQDGLMPSPTTVEHVDVYSSRKAATTTPNSPTPSVSSNLRLTTTARGKHMITQRVDESTSPVTSASTHDEQTSTYTKRVDSNSSSVIDNSNLKTRALLRSFYQRLHARCSQNFVLESFQGLRGVIQCAVKCSLNNQCKSFNYINTNNFCQLNSQEIQNLDYDGIPQQGTCDYYQKV</sequence>
<feature type="compositionally biased region" description="Polar residues" evidence="1">
    <location>
        <begin position="331"/>
        <end position="340"/>
    </location>
</feature>
<proteinExistence type="predicted"/>
<feature type="region of interest" description="Disordered" evidence="1">
    <location>
        <begin position="352"/>
        <end position="407"/>
    </location>
</feature>
<evidence type="ECO:0000313" key="5">
    <source>
        <dbReference type="Proteomes" id="UP001152320"/>
    </source>
</evidence>
<keyword evidence="5" id="KW-1185">Reference proteome</keyword>
<dbReference type="Gene3D" id="3.50.4.10">
    <property type="entry name" value="Hepatocyte Growth Factor"/>
    <property type="match status" value="1"/>
</dbReference>
<feature type="compositionally biased region" description="Basic and acidic residues" evidence="1">
    <location>
        <begin position="195"/>
        <end position="207"/>
    </location>
</feature>
<evidence type="ECO:0000259" key="3">
    <source>
        <dbReference type="PROSITE" id="PS50948"/>
    </source>
</evidence>
<dbReference type="InterPro" id="IPR003609">
    <property type="entry name" value="Pan_app"/>
</dbReference>
<feature type="domain" description="Apple" evidence="3">
    <location>
        <begin position="507"/>
        <end position="574"/>
    </location>
</feature>
<dbReference type="AlphaFoldDB" id="A0A9Q1H8V7"/>
<evidence type="ECO:0000313" key="4">
    <source>
        <dbReference type="EMBL" id="KAJ8036853.1"/>
    </source>
</evidence>
<feature type="compositionally biased region" description="Low complexity" evidence="1">
    <location>
        <begin position="358"/>
        <end position="376"/>
    </location>
</feature>
<organism evidence="4 5">
    <name type="scientific">Holothuria leucospilota</name>
    <name type="common">Black long sea cucumber</name>
    <name type="synonym">Mertensiothuria leucospilota</name>
    <dbReference type="NCBI Taxonomy" id="206669"/>
    <lineage>
        <taxon>Eukaryota</taxon>
        <taxon>Metazoa</taxon>
        <taxon>Echinodermata</taxon>
        <taxon>Eleutherozoa</taxon>
        <taxon>Echinozoa</taxon>
        <taxon>Holothuroidea</taxon>
        <taxon>Aspidochirotacea</taxon>
        <taxon>Aspidochirotida</taxon>
        <taxon>Holothuriidae</taxon>
        <taxon>Holothuria</taxon>
    </lineage>
</organism>
<dbReference type="PROSITE" id="PS50948">
    <property type="entry name" value="PAN"/>
    <property type="match status" value="1"/>
</dbReference>
<gene>
    <name evidence="4" type="ORF">HOLleu_17499</name>
</gene>
<feature type="region of interest" description="Disordered" evidence="1">
    <location>
        <begin position="451"/>
        <end position="483"/>
    </location>
</feature>
<feature type="compositionally biased region" description="Polar residues" evidence="1">
    <location>
        <begin position="456"/>
        <end position="474"/>
    </location>
</feature>
<keyword evidence="2" id="KW-0732">Signal</keyword>
<feature type="region of interest" description="Disordered" evidence="1">
    <location>
        <begin position="195"/>
        <end position="214"/>
    </location>
</feature>
<dbReference type="Proteomes" id="UP001152320">
    <property type="component" value="Chromosome 8"/>
</dbReference>
<feature type="region of interest" description="Disordered" evidence="1">
    <location>
        <begin position="286"/>
        <end position="340"/>
    </location>
</feature>
<feature type="chain" id="PRO_5040230683" description="Apple domain-containing protein" evidence="2">
    <location>
        <begin position="23"/>
        <end position="574"/>
    </location>
</feature>